<protein>
    <recommendedName>
        <fullName evidence="9">Quinate repressor protein</fullName>
    </recommendedName>
</protein>
<dbReference type="InterPro" id="IPR013708">
    <property type="entry name" value="Shikimate_DH-bd_N"/>
</dbReference>
<comment type="caution">
    <text evidence="7">The sequence shown here is derived from an EMBL/GenBank/DDBJ whole genome shotgun (WGS) entry which is preliminary data.</text>
</comment>
<comment type="similarity">
    <text evidence="2">In the N-terminal section; belongs to the shikimate kinase family.</text>
</comment>
<dbReference type="PANTHER" id="PTHR21090:SF27">
    <property type="entry name" value="QUINATE REPRESSOR PROTEIN"/>
    <property type="match status" value="1"/>
</dbReference>
<evidence type="ECO:0000313" key="7">
    <source>
        <dbReference type="EMBL" id="KAK2592390.1"/>
    </source>
</evidence>
<proteinExistence type="inferred from homology"/>
<evidence type="ECO:0000313" key="8">
    <source>
        <dbReference type="Proteomes" id="UP001251528"/>
    </source>
</evidence>
<dbReference type="EMBL" id="JASWJB010000269">
    <property type="protein sequence ID" value="KAK2592390.1"/>
    <property type="molecule type" value="Genomic_DNA"/>
</dbReference>
<dbReference type="GO" id="GO:0009423">
    <property type="term" value="P:chorismate biosynthetic process"/>
    <property type="evidence" value="ECO:0007669"/>
    <property type="project" value="TreeGrafter"/>
</dbReference>
<feature type="domain" description="Quinate/shikimate 5-dehydrogenase/glutamyl-tRNA reductase" evidence="4">
    <location>
        <begin position="658"/>
        <end position="700"/>
    </location>
</feature>
<dbReference type="InterPro" id="IPR001381">
    <property type="entry name" value="DHquinase_I"/>
</dbReference>
<dbReference type="SUPFAM" id="SSF53223">
    <property type="entry name" value="Aminoacid dehydrogenase-like, N-terminal domain"/>
    <property type="match status" value="1"/>
</dbReference>
<evidence type="ECO:0000256" key="3">
    <source>
        <dbReference type="SAM" id="MobiDB-lite"/>
    </source>
</evidence>
<dbReference type="InterPro" id="IPR046346">
    <property type="entry name" value="Aminoacid_DH-like_N_sf"/>
</dbReference>
<dbReference type="InterPro" id="IPR041121">
    <property type="entry name" value="SDH_C"/>
</dbReference>
<evidence type="ECO:0000256" key="2">
    <source>
        <dbReference type="ARBA" id="ARBA00009349"/>
    </source>
</evidence>
<reference evidence="7" key="1">
    <citation type="submission" date="2023-06" db="EMBL/GenBank/DDBJ databases">
        <title>Conoideocrella luteorostrata (Hypocreales: Clavicipitaceae), a potential biocontrol fungus for elongate hemlock scale in United States Christmas tree production areas.</title>
        <authorList>
            <person name="Barrett H."/>
            <person name="Lovett B."/>
            <person name="Macias A.M."/>
            <person name="Stajich J.E."/>
            <person name="Kasson M.T."/>
        </authorList>
    </citation>
    <scope>NUCLEOTIDE SEQUENCE</scope>
    <source>
        <strain evidence="7">ARSEF 14590</strain>
    </source>
</reference>
<gene>
    <name evidence="7" type="ORF">QQS21_009909</name>
</gene>
<dbReference type="GO" id="GO:0004764">
    <property type="term" value="F:shikimate 3-dehydrogenase (NADP+) activity"/>
    <property type="evidence" value="ECO:0007669"/>
    <property type="project" value="InterPro"/>
</dbReference>
<evidence type="ECO:0000259" key="6">
    <source>
        <dbReference type="Pfam" id="PF18317"/>
    </source>
</evidence>
<dbReference type="Proteomes" id="UP001251528">
    <property type="component" value="Unassembled WGS sequence"/>
</dbReference>
<feature type="region of interest" description="Disordered" evidence="3">
    <location>
        <begin position="1"/>
        <end position="47"/>
    </location>
</feature>
<keyword evidence="8" id="KW-1185">Reference proteome</keyword>
<dbReference type="Pfam" id="PF08501">
    <property type="entry name" value="Shikimate_dh_N"/>
    <property type="match status" value="1"/>
</dbReference>
<dbReference type="Gene3D" id="3.40.50.10860">
    <property type="entry name" value="Leucine Dehydrogenase, chain A, domain 1"/>
    <property type="match status" value="1"/>
</dbReference>
<evidence type="ECO:0000259" key="5">
    <source>
        <dbReference type="Pfam" id="PF08501"/>
    </source>
</evidence>
<dbReference type="Pfam" id="PF01202">
    <property type="entry name" value="SKI"/>
    <property type="match status" value="1"/>
</dbReference>
<dbReference type="SUPFAM" id="SSF51735">
    <property type="entry name" value="NAD(P)-binding Rossmann-fold domains"/>
    <property type="match status" value="1"/>
</dbReference>
<dbReference type="GO" id="GO:0003866">
    <property type="term" value="F:3-phosphoshikimate 1-carboxyvinyltransferase activity"/>
    <property type="evidence" value="ECO:0007669"/>
    <property type="project" value="TreeGrafter"/>
</dbReference>
<dbReference type="Gene3D" id="3.20.20.70">
    <property type="entry name" value="Aldolase class I"/>
    <property type="match status" value="1"/>
</dbReference>
<name>A0AAJ0CGC1_9HYPO</name>
<dbReference type="InterPro" id="IPR027417">
    <property type="entry name" value="P-loop_NTPase"/>
</dbReference>
<dbReference type="Gene3D" id="3.40.50.300">
    <property type="entry name" value="P-loop containing nucleotide triphosphate hydrolases"/>
    <property type="match status" value="1"/>
</dbReference>
<organism evidence="7 8">
    <name type="scientific">Conoideocrella luteorostrata</name>
    <dbReference type="NCBI Taxonomy" id="1105319"/>
    <lineage>
        <taxon>Eukaryota</taxon>
        <taxon>Fungi</taxon>
        <taxon>Dikarya</taxon>
        <taxon>Ascomycota</taxon>
        <taxon>Pezizomycotina</taxon>
        <taxon>Sordariomycetes</taxon>
        <taxon>Hypocreomycetidae</taxon>
        <taxon>Hypocreales</taxon>
        <taxon>Clavicipitaceae</taxon>
        <taxon>Conoideocrella</taxon>
    </lineage>
</organism>
<sequence>MVMADTRSPSLGLHQDEPMKRCRSSNTSGDSSEIPSRAPSPSLPQFSGRMPTFSADASIVIVGVRAAGKTTLAIMAASALKKKIIDMETAFLRATNFSSHGYSKVHGTAQCQRRQGDVLERVLENNAHGCIIVCSWMERRVQGLLRQFATTNPVVHVMRSQTAIQDHLKIVSETRLETFWRTSNAFFRTCSNLEFFNVSEAAATEPEQTTDGTANAGDLPPYLALKHAERHLLKFLSQIYPPGTIPFFESAYPLASVRTEHRQYTYALSVPIDDIIHGRIDIEDSSVGSDALQITVDGIDVEWNNTTYLEEYTNMANKITEAVGLVRRSSVLPIIVHIDHPDPTSTINTTYFYLDLLSHTLSLVPEMLTVDLRLDDTAISRLSTLKRGSKLIGNYAPLVDPKPWSSPDWVFQYQRSMRLECDLVRLVRPATCIEDNFEVAKLRATIESLSGRRIPVAAYSMGTLGWHSACLNPVLTLVSPRATSSASSGAQMLDLTAHKATSALYASFLYDPMKFYVFGANVGYSLSPAMHNSALEACGTPHRYEPRSTNSLNQVKHLIQDRNFGGASIGLPFKVEFITLTDSLSPHAQAIGAINTLIPIRNLNEDGSVPTGADFFRSVNRAGPVKAFYGDNTDWIGIRACIRRGLSPANAVRPATCALVIGAGGMARAAVYALLQVGVSNITIYNRSVGNGRNLAEHFRLLLQKSEYQGLGAGKDTKFEVLPSLNSSWPSVFRLPSIIISCIPTHPIGDVPSPEFKLPEAWLANQTGGVIVELGYKTLNTPLLRQAMEFAHRGWIAMDGLDLLPDQGFAQFELFTGKRAPRRVMRRAIFENYPDQYGRSNPEELRRRLQTMIE</sequence>
<dbReference type="CDD" id="cd00502">
    <property type="entry name" value="DHQase_I"/>
    <property type="match status" value="1"/>
</dbReference>
<dbReference type="PANTHER" id="PTHR21090">
    <property type="entry name" value="AROM/DEHYDROQUINATE SYNTHASE"/>
    <property type="match status" value="1"/>
</dbReference>
<comment type="similarity">
    <text evidence="1">In the 2nd section; belongs to the type-I 3-dehydroquinase family.</text>
</comment>
<evidence type="ECO:0008006" key="9">
    <source>
        <dbReference type="Google" id="ProtNLM"/>
    </source>
</evidence>
<feature type="domain" description="Shikimate dehydrogenase substrate binding N-terminal" evidence="5">
    <location>
        <begin position="517"/>
        <end position="597"/>
    </location>
</feature>
<dbReference type="Pfam" id="PF01488">
    <property type="entry name" value="Shikimate_DH"/>
    <property type="match status" value="1"/>
</dbReference>
<dbReference type="SUPFAM" id="SSF51569">
    <property type="entry name" value="Aldolase"/>
    <property type="match status" value="1"/>
</dbReference>
<dbReference type="GO" id="GO:0003855">
    <property type="term" value="F:3-dehydroquinate dehydratase activity"/>
    <property type="evidence" value="ECO:0007669"/>
    <property type="project" value="InterPro"/>
</dbReference>
<accession>A0AAJ0CGC1</accession>
<dbReference type="InterPro" id="IPR006151">
    <property type="entry name" value="Shikm_DH/Glu-tRNA_Rdtase"/>
</dbReference>
<dbReference type="SUPFAM" id="SSF52540">
    <property type="entry name" value="P-loop containing nucleoside triphosphate hydrolases"/>
    <property type="match status" value="1"/>
</dbReference>
<dbReference type="Pfam" id="PF01487">
    <property type="entry name" value="DHquinase_I"/>
    <property type="match status" value="1"/>
</dbReference>
<dbReference type="Gene3D" id="3.40.50.720">
    <property type="entry name" value="NAD(P)-binding Rossmann-like Domain"/>
    <property type="match status" value="1"/>
</dbReference>
<dbReference type="InterPro" id="IPR036291">
    <property type="entry name" value="NAD(P)-bd_dom_sf"/>
</dbReference>
<feature type="domain" description="SDH C-terminal" evidence="6">
    <location>
        <begin position="800"/>
        <end position="829"/>
    </location>
</feature>
<dbReference type="AlphaFoldDB" id="A0AAJ0CGC1"/>
<dbReference type="InterPro" id="IPR013785">
    <property type="entry name" value="Aldolase_TIM"/>
</dbReference>
<dbReference type="CDD" id="cd01065">
    <property type="entry name" value="NAD_bind_Shikimate_DH"/>
    <property type="match status" value="1"/>
</dbReference>
<dbReference type="FunFam" id="3.40.50.720:FF:000386">
    <property type="entry name" value="Quinate repressor protein"/>
    <property type="match status" value="1"/>
</dbReference>
<evidence type="ECO:0000259" key="4">
    <source>
        <dbReference type="Pfam" id="PF01488"/>
    </source>
</evidence>
<evidence type="ECO:0000256" key="1">
    <source>
        <dbReference type="ARBA" id="ARBA00006477"/>
    </source>
</evidence>
<dbReference type="Pfam" id="PF18317">
    <property type="entry name" value="SDH_C"/>
    <property type="match status" value="1"/>
</dbReference>
<dbReference type="InterPro" id="IPR031322">
    <property type="entry name" value="Shikimate/glucono_kinase"/>
</dbReference>
<feature type="compositionally biased region" description="Polar residues" evidence="3">
    <location>
        <begin position="24"/>
        <end position="34"/>
    </location>
</feature>